<dbReference type="PANTHER" id="PTHR43685:SF2">
    <property type="entry name" value="GLYCOSYLTRANSFERASE 2-LIKE DOMAIN-CONTAINING PROTEIN"/>
    <property type="match status" value="1"/>
</dbReference>
<evidence type="ECO:0000313" key="3">
    <source>
        <dbReference type="Proteomes" id="UP000235828"/>
    </source>
</evidence>
<dbReference type="CDD" id="cd00761">
    <property type="entry name" value="Glyco_tranf_GTA_type"/>
    <property type="match status" value="1"/>
</dbReference>
<name>A0A2N8ZGL8_9VIBR</name>
<sequence>MNISVVIPMYNASSTISDVLTSVVQQDYDRRIEIIVIDDGSTDSCSNIVNDFIGKNDFDIKLINKPNGGVSSARNLGIENASYDWIAFLDSDDIWLPSKLRRQVEVVESLSSNVDFIGCARNNESLRIGLRKIKTLHKAVVRELLVKMFPQTSTALIRKSVLQELGGYDTSFTHAEDGELWIRICTKYRFYYLPESLVITGGGKPNFGHSGLSANLQAMSDGGMKILNMAIKRGDVSHLEGAIFRVFYYFKSLRRVIIRSLN</sequence>
<dbReference type="Gene3D" id="3.90.550.10">
    <property type="entry name" value="Spore Coat Polysaccharide Biosynthesis Protein SpsA, Chain A"/>
    <property type="match status" value="1"/>
</dbReference>
<dbReference type="Pfam" id="PF00535">
    <property type="entry name" value="Glycos_transf_2"/>
    <property type="match status" value="1"/>
</dbReference>
<dbReference type="KEGG" id="vta:A3039"/>
<dbReference type="InterPro" id="IPR001173">
    <property type="entry name" value="Glyco_trans_2-like"/>
</dbReference>
<dbReference type="GO" id="GO:0016740">
    <property type="term" value="F:transferase activity"/>
    <property type="evidence" value="ECO:0007669"/>
    <property type="project" value="UniProtKB-KW"/>
</dbReference>
<evidence type="ECO:0000313" key="2">
    <source>
        <dbReference type="EMBL" id="SON51005.1"/>
    </source>
</evidence>
<organism evidence="2 3">
    <name type="scientific">Vibrio tapetis subsp. tapetis</name>
    <dbReference type="NCBI Taxonomy" id="1671868"/>
    <lineage>
        <taxon>Bacteria</taxon>
        <taxon>Pseudomonadati</taxon>
        <taxon>Pseudomonadota</taxon>
        <taxon>Gammaproteobacteria</taxon>
        <taxon>Vibrionales</taxon>
        <taxon>Vibrionaceae</taxon>
        <taxon>Vibrio</taxon>
    </lineage>
</organism>
<dbReference type="Proteomes" id="UP000235828">
    <property type="component" value="Chromosome A"/>
</dbReference>
<protein>
    <submittedName>
        <fullName evidence="2">Glycosyltransferase</fullName>
    </submittedName>
</protein>
<keyword evidence="3" id="KW-1185">Reference proteome</keyword>
<proteinExistence type="predicted"/>
<reference evidence="2 3" key="1">
    <citation type="submission" date="2017-10" db="EMBL/GenBank/DDBJ databases">
        <authorList>
            <person name="Banno H."/>
            <person name="Chua N.-H."/>
        </authorList>
    </citation>
    <scope>NUCLEOTIDE SEQUENCE [LARGE SCALE GENOMIC DNA]</scope>
    <source>
        <strain evidence="2">Vibrio tapetis CECT4600</strain>
    </source>
</reference>
<dbReference type="InterPro" id="IPR050834">
    <property type="entry name" value="Glycosyltransf_2"/>
</dbReference>
<dbReference type="SUPFAM" id="SSF53448">
    <property type="entry name" value="Nucleotide-diphospho-sugar transferases"/>
    <property type="match status" value="1"/>
</dbReference>
<dbReference type="AlphaFoldDB" id="A0A2N8ZGL8"/>
<dbReference type="PANTHER" id="PTHR43685">
    <property type="entry name" value="GLYCOSYLTRANSFERASE"/>
    <property type="match status" value="1"/>
</dbReference>
<feature type="domain" description="Glycosyltransferase 2-like" evidence="1">
    <location>
        <begin position="4"/>
        <end position="165"/>
    </location>
</feature>
<evidence type="ECO:0000259" key="1">
    <source>
        <dbReference type="Pfam" id="PF00535"/>
    </source>
</evidence>
<keyword evidence="2" id="KW-0808">Transferase</keyword>
<dbReference type="InterPro" id="IPR029044">
    <property type="entry name" value="Nucleotide-diphossugar_trans"/>
</dbReference>
<dbReference type="RefSeq" id="WP_172443123.1">
    <property type="nucleotide sequence ID" value="NZ_LT960611.1"/>
</dbReference>
<dbReference type="EMBL" id="LT960611">
    <property type="protein sequence ID" value="SON51005.1"/>
    <property type="molecule type" value="Genomic_DNA"/>
</dbReference>
<accession>A0A2N8ZGL8</accession>
<gene>
    <name evidence="2" type="primary">wfaC</name>
    <name evidence="2" type="ORF">VTAP4600_A3039</name>
</gene>